<reference evidence="5 6" key="1">
    <citation type="journal article" date="2019" name="Nat. Plants">
        <title>Genome sequencing of Musa balbisiana reveals subgenome evolution and function divergence in polyploid bananas.</title>
        <authorList>
            <person name="Yao X."/>
        </authorList>
    </citation>
    <scope>NUCLEOTIDE SEQUENCE [LARGE SCALE GENOMIC DNA]</scope>
    <source>
        <strain evidence="6">cv. DH-PKW</strain>
        <tissue evidence="5">Leaves</tissue>
    </source>
</reference>
<dbReference type="InterPro" id="IPR012334">
    <property type="entry name" value="Pectin_lyas_fold"/>
</dbReference>
<dbReference type="Proteomes" id="UP000317650">
    <property type="component" value="Chromosome 2"/>
</dbReference>
<protein>
    <recommendedName>
        <fullName evidence="7">Pectate lyase superfamily protein domain-containing protein</fullName>
    </recommendedName>
</protein>
<dbReference type="EMBL" id="PYDT01000011">
    <property type="protein sequence ID" value="THU44104.1"/>
    <property type="molecule type" value="Genomic_DNA"/>
</dbReference>
<accession>A0A4S8I9G4</accession>
<dbReference type="SMART" id="SM00710">
    <property type="entry name" value="PbH1"/>
    <property type="match status" value="6"/>
</dbReference>
<dbReference type="Gene3D" id="2.160.20.10">
    <property type="entry name" value="Single-stranded right-handed beta-helix, Pectin lyase-like"/>
    <property type="match status" value="1"/>
</dbReference>
<name>A0A4S8I9G4_MUSBA</name>
<evidence type="ECO:0000256" key="2">
    <source>
        <dbReference type="ARBA" id="ARBA00022801"/>
    </source>
</evidence>
<keyword evidence="3 4" id="KW-0326">Glycosidase</keyword>
<sequence length="514" mass="55565">MTRGSVQGRRGLRCLEALFTGILVTGIRRGKGQPCTTAVLLELVHCFFGCLGRLEPSHMKRSAALLETLMILAMVGQSSWAALSTSSCKEMGSSMYRPHTVTVTEFGAVGDGVTLNTKAFQNAIFYLHSFADKGGAQLFVPAGKWLTGSFSLISHLTISLDKDAVIIGSMDSSDWPVIDPLPSYGRGRELPGGRHQSLIHGSNLTDVIITGGNGTINGQGSVWWDWFNNHILNYTRPHLIELIYSTGVVISNLTFINSPFWAIHPVYCSQVLIQNVTILAPPDSPNTDGIDPDSSSNVCIEDCYISTGGDLIVIKSGWDEYGISYAHPSSNISIRRIVGEAKSGAGIACGSEMSGGISDVEAEDISLFNSLYGIRIKTSRGRGGYVQYIHISNVVLNNVNIAIGITGQYGEHPDENFDPNALPIINMITLEDIKGTNIKHAGTLEGIQGDNFSSICLFNVHLNVTSSSPWQCSYIQGSSNLVSPESCELLRNPYQTSVCYTANYVRTQNLVQAA</sequence>
<dbReference type="GO" id="GO:0005975">
    <property type="term" value="P:carbohydrate metabolic process"/>
    <property type="evidence" value="ECO:0007669"/>
    <property type="project" value="InterPro"/>
</dbReference>
<dbReference type="AlphaFoldDB" id="A0A4S8I9G4"/>
<dbReference type="STRING" id="52838.A0A4S8I9G4"/>
<comment type="caution">
    <text evidence="5">The sequence shown here is derived from an EMBL/GenBank/DDBJ whole genome shotgun (WGS) entry which is preliminary data.</text>
</comment>
<evidence type="ECO:0000313" key="5">
    <source>
        <dbReference type="EMBL" id="THU44104.1"/>
    </source>
</evidence>
<dbReference type="SUPFAM" id="SSF51126">
    <property type="entry name" value="Pectin lyase-like"/>
    <property type="match status" value="1"/>
</dbReference>
<gene>
    <name evidence="5" type="ORF">C4D60_Mb02t03870</name>
</gene>
<dbReference type="PANTHER" id="PTHR31339:SF9">
    <property type="entry name" value="PLASMIN AND FIBRONECTIN-BINDING PROTEIN A"/>
    <property type="match status" value="1"/>
</dbReference>
<evidence type="ECO:0000313" key="6">
    <source>
        <dbReference type="Proteomes" id="UP000317650"/>
    </source>
</evidence>
<dbReference type="InterPro" id="IPR051801">
    <property type="entry name" value="GH28_Enzymes"/>
</dbReference>
<proteinExistence type="inferred from homology"/>
<dbReference type="Pfam" id="PF00295">
    <property type="entry name" value="Glyco_hydro_28"/>
    <property type="match status" value="1"/>
</dbReference>
<comment type="similarity">
    <text evidence="1 4">Belongs to the glycosyl hydrolase 28 family.</text>
</comment>
<dbReference type="PANTHER" id="PTHR31339">
    <property type="entry name" value="PECTIN LYASE-RELATED"/>
    <property type="match status" value="1"/>
</dbReference>
<evidence type="ECO:0008006" key="7">
    <source>
        <dbReference type="Google" id="ProtNLM"/>
    </source>
</evidence>
<dbReference type="InterPro" id="IPR006626">
    <property type="entry name" value="PbH1"/>
</dbReference>
<dbReference type="InterPro" id="IPR011050">
    <property type="entry name" value="Pectin_lyase_fold/virulence"/>
</dbReference>
<evidence type="ECO:0000256" key="1">
    <source>
        <dbReference type="ARBA" id="ARBA00008834"/>
    </source>
</evidence>
<evidence type="ECO:0000256" key="4">
    <source>
        <dbReference type="RuleBase" id="RU361169"/>
    </source>
</evidence>
<evidence type="ECO:0000256" key="3">
    <source>
        <dbReference type="ARBA" id="ARBA00023295"/>
    </source>
</evidence>
<organism evidence="5 6">
    <name type="scientific">Musa balbisiana</name>
    <name type="common">Banana</name>
    <dbReference type="NCBI Taxonomy" id="52838"/>
    <lineage>
        <taxon>Eukaryota</taxon>
        <taxon>Viridiplantae</taxon>
        <taxon>Streptophyta</taxon>
        <taxon>Embryophyta</taxon>
        <taxon>Tracheophyta</taxon>
        <taxon>Spermatophyta</taxon>
        <taxon>Magnoliopsida</taxon>
        <taxon>Liliopsida</taxon>
        <taxon>Zingiberales</taxon>
        <taxon>Musaceae</taxon>
        <taxon>Musa</taxon>
    </lineage>
</organism>
<dbReference type="GO" id="GO:0004650">
    <property type="term" value="F:polygalacturonase activity"/>
    <property type="evidence" value="ECO:0007669"/>
    <property type="project" value="InterPro"/>
</dbReference>
<dbReference type="InterPro" id="IPR000743">
    <property type="entry name" value="Glyco_hydro_28"/>
</dbReference>
<keyword evidence="6" id="KW-1185">Reference proteome</keyword>
<keyword evidence="2 4" id="KW-0378">Hydrolase</keyword>